<evidence type="ECO:0000313" key="10">
    <source>
        <dbReference type="Proteomes" id="UP000241022"/>
    </source>
</evidence>
<evidence type="ECO:0000256" key="3">
    <source>
        <dbReference type="ARBA" id="ARBA00023274"/>
    </source>
</evidence>
<dbReference type="PANTHER" id="PTHR10956:SF0">
    <property type="entry name" value="60S RIBOSOMAL PROTEIN L31"/>
    <property type="match status" value="1"/>
</dbReference>
<dbReference type="EMBL" id="LXWN01000001">
    <property type="protein sequence ID" value="PTL88243.1"/>
    <property type="molecule type" value="Genomic_DNA"/>
</dbReference>
<keyword evidence="10" id="KW-1185">Reference proteome</keyword>
<evidence type="ECO:0000313" key="7">
    <source>
        <dbReference type="EMBL" id="AJA92108.1"/>
    </source>
</evidence>
<dbReference type="GO" id="GO:0000786">
    <property type="term" value="C:nucleosome"/>
    <property type="evidence" value="ECO:0007669"/>
    <property type="project" value="InterPro"/>
</dbReference>
<reference evidence="8" key="3">
    <citation type="submission" date="2016-05" db="EMBL/GenBank/DDBJ databases">
        <authorList>
            <person name="Lavstsen T."/>
            <person name="Jespersen J.S."/>
        </authorList>
    </citation>
    <scope>NUCLEOTIDE SEQUENCE [LARGE SCALE GENOMIC DNA]</scope>
    <source>
        <strain evidence="8">U25</strain>
    </source>
</reference>
<gene>
    <name evidence="5" type="primary">rpl31e</name>
    <name evidence="8" type="ORF">A7X95_02990</name>
    <name evidence="7" type="ORF">T478_1030</name>
</gene>
<dbReference type="GeneID" id="24816913"/>
<feature type="compositionally biased region" description="Acidic residues" evidence="6">
    <location>
        <begin position="108"/>
        <end position="119"/>
    </location>
</feature>
<dbReference type="SUPFAM" id="SSF54575">
    <property type="entry name" value="Ribosomal protein L31e"/>
    <property type="match status" value="1"/>
</dbReference>
<keyword evidence="2 5" id="KW-0689">Ribosomal protein</keyword>
<dbReference type="RefSeq" id="WP_048105633.1">
    <property type="nucleotide sequence ID" value="NZ_CP007026.1"/>
</dbReference>
<evidence type="ECO:0000256" key="4">
    <source>
        <dbReference type="ARBA" id="ARBA00035230"/>
    </source>
</evidence>
<evidence type="ECO:0000313" key="9">
    <source>
        <dbReference type="Proteomes" id="UP000030944"/>
    </source>
</evidence>
<dbReference type="PRINTS" id="PR00624">
    <property type="entry name" value="HISTONEH5"/>
</dbReference>
<dbReference type="NCBIfam" id="NF002258">
    <property type="entry name" value="PRK01192.1-1"/>
    <property type="match status" value="1"/>
</dbReference>
<name>A0A0A7UZV8_9ARCH</name>
<dbReference type="EMBL" id="CP007026">
    <property type="protein sequence ID" value="AJA92108.1"/>
    <property type="molecule type" value="Genomic_DNA"/>
</dbReference>
<dbReference type="Gene3D" id="3.10.440.10">
    <property type="match status" value="1"/>
</dbReference>
<dbReference type="HOGENOM" id="CLU_107442_0_0_2"/>
<evidence type="ECO:0000256" key="2">
    <source>
        <dbReference type="ARBA" id="ARBA00022980"/>
    </source>
</evidence>
<evidence type="ECO:0000256" key="5">
    <source>
        <dbReference type="HAMAP-Rule" id="MF_00410"/>
    </source>
</evidence>
<organism evidence="7 9">
    <name type="scientific">Candidatus Nitrosopelagicus brevis</name>
    <dbReference type="NCBI Taxonomy" id="1410606"/>
    <lineage>
        <taxon>Archaea</taxon>
        <taxon>Nitrososphaerota</taxon>
    </lineage>
</organism>
<dbReference type="GO" id="GO:0006334">
    <property type="term" value="P:nucleosome assembly"/>
    <property type="evidence" value="ECO:0007669"/>
    <property type="project" value="InterPro"/>
</dbReference>
<dbReference type="CDD" id="cd00463">
    <property type="entry name" value="Ribosomal_L31e"/>
    <property type="match status" value="1"/>
</dbReference>
<comment type="similarity">
    <text evidence="1 5">Belongs to the eukaryotic ribosomal protein eL31 family.</text>
</comment>
<evidence type="ECO:0000313" key="8">
    <source>
        <dbReference type="EMBL" id="PTL88243.1"/>
    </source>
</evidence>
<protein>
    <recommendedName>
        <fullName evidence="4 5">Large ribosomal subunit protein eL31</fullName>
    </recommendedName>
</protein>
<dbReference type="Pfam" id="PF01198">
    <property type="entry name" value="Ribosomal_L31e"/>
    <property type="match status" value="1"/>
</dbReference>
<dbReference type="Proteomes" id="UP000241022">
    <property type="component" value="Unassembled WGS sequence"/>
</dbReference>
<feature type="compositionally biased region" description="Basic and acidic residues" evidence="6">
    <location>
        <begin position="120"/>
        <end position="195"/>
    </location>
</feature>
<dbReference type="InterPro" id="IPR005819">
    <property type="entry name" value="H1/H5"/>
</dbReference>
<dbReference type="GO" id="GO:0003677">
    <property type="term" value="F:DNA binding"/>
    <property type="evidence" value="ECO:0007669"/>
    <property type="project" value="InterPro"/>
</dbReference>
<dbReference type="AlphaFoldDB" id="A0A0A7UZV8"/>
<dbReference type="HAMAP" id="MF_00410">
    <property type="entry name" value="Ribosomal_eL31"/>
    <property type="match status" value="1"/>
</dbReference>
<dbReference type="KEGG" id="nbv:T478_1030"/>
<dbReference type="InterPro" id="IPR023621">
    <property type="entry name" value="Ribosomal_eL31_dom_sf"/>
</dbReference>
<evidence type="ECO:0000256" key="1">
    <source>
        <dbReference type="ARBA" id="ARBA00010808"/>
    </source>
</evidence>
<dbReference type="STRING" id="1410606.T478_1030"/>
<dbReference type="GO" id="GO:0003735">
    <property type="term" value="F:structural constituent of ribosome"/>
    <property type="evidence" value="ECO:0007669"/>
    <property type="project" value="InterPro"/>
</dbReference>
<accession>A0A0A7UZV8</accession>
<reference evidence="7 9" key="1">
    <citation type="journal article" date="2015" name="Proc. Natl. Acad. Sci. U.S.A.">
        <title>Genomic and proteomic characterization of "Candidatus Nitrosopelagicus brevis": An ammonia-oxidizing archaeon from the open ocean.</title>
        <authorList>
            <person name="Santoro A.E."/>
            <person name="Dupont C.L."/>
            <person name="Richter R.A."/>
            <person name="Craig M.T."/>
            <person name="Carini P."/>
            <person name="McIlvin M.R."/>
            <person name="Yang Y."/>
            <person name="Orsi W.D."/>
            <person name="Moran D.M."/>
            <person name="Saito M.A."/>
        </authorList>
    </citation>
    <scope>NUCLEOTIDE SEQUENCE [LARGE SCALE GENOMIC DNA]</scope>
    <source>
        <strain evidence="7">CN25</strain>
        <strain evidence="9">V2</strain>
    </source>
</reference>
<dbReference type="GO" id="GO:0022625">
    <property type="term" value="C:cytosolic large ribosomal subunit"/>
    <property type="evidence" value="ECO:0007669"/>
    <property type="project" value="TreeGrafter"/>
</dbReference>
<dbReference type="InterPro" id="IPR000054">
    <property type="entry name" value="Ribosomal_eL31"/>
</dbReference>
<keyword evidence="3 5" id="KW-0687">Ribonucleoprotein</keyword>
<reference evidence="10" key="2">
    <citation type="submission" date="2016-05" db="EMBL/GenBank/DDBJ databases">
        <authorList>
            <person name="Dupont C."/>
            <person name="Santoro A."/>
        </authorList>
    </citation>
    <scope>NUCLEOTIDE SEQUENCE [LARGE SCALE GENOMIC DNA]</scope>
    <source>
        <strain evidence="10">U25</strain>
    </source>
</reference>
<feature type="region of interest" description="Disordered" evidence="6">
    <location>
        <begin position="86"/>
        <end position="195"/>
    </location>
</feature>
<dbReference type="GO" id="GO:0030527">
    <property type="term" value="F:structural constituent of chromatin"/>
    <property type="evidence" value="ECO:0007669"/>
    <property type="project" value="InterPro"/>
</dbReference>
<reference evidence="8 10" key="4">
    <citation type="submission" date="2018-04" db="EMBL/GenBank/DDBJ databases">
        <title>Transcriptomics of ammonia oxidizing archaea.</title>
        <authorList>
            <person name="Carini P."/>
        </authorList>
    </citation>
    <scope>NUCLEOTIDE SEQUENCE [LARGE SCALE GENOMIC DNA]</scope>
    <source>
        <strain evidence="8 10">U25</strain>
    </source>
</reference>
<dbReference type="OrthoDB" id="10127at2157"/>
<evidence type="ECO:0000256" key="6">
    <source>
        <dbReference type="SAM" id="MobiDB-lite"/>
    </source>
</evidence>
<dbReference type="Proteomes" id="UP000030944">
    <property type="component" value="Chromosome"/>
</dbReference>
<dbReference type="PANTHER" id="PTHR10956">
    <property type="entry name" value="60S RIBOSOMAL PROTEIN L31"/>
    <property type="match status" value="1"/>
</dbReference>
<proteinExistence type="inferred from homology"/>
<dbReference type="SMART" id="SM01380">
    <property type="entry name" value="Ribosomal_L31e"/>
    <property type="match status" value="1"/>
</dbReference>
<dbReference type="GO" id="GO:0002181">
    <property type="term" value="P:cytoplasmic translation"/>
    <property type="evidence" value="ECO:0007669"/>
    <property type="project" value="TreeGrafter"/>
</dbReference>
<sequence length="195" mass="22423">MSQELERVYTIPLGKVLLSQSQHRAVRAINMIREFARKHMKTQEIKIDEEVAHLIWSKGVRSPPRKIRVKMTKTDDGYILVTNYEDDVESDEKDSKKSPEIKQKVEPQTDDPDAIEVTEETLKEVAPKEVAPKEVAPKEEKPKPKAKESKPKEEKPKPKAKESKPKEEKPKAKESKPKEEKPKPKAKESKPKSKE</sequence>
<feature type="compositionally biased region" description="Basic and acidic residues" evidence="6">
    <location>
        <begin position="93"/>
        <end position="107"/>
    </location>
</feature>